<gene>
    <name evidence="3" type="ORF">FB391_0395</name>
</gene>
<keyword evidence="4" id="KW-1185">Reference proteome</keyword>
<dbReference type="PANTHER" id="PTHR46268:SF6">
    <property type="entry name" value="UNIVERSAL STRESS PROTEIN UP12"/>
    <property type="match status" value="1"/>
</dbReference>
<comment type="similarity">
    <text evidence="1">Belongs to the universal stress protein A family.</text>
</comment>
<evidence type="ECO:0000256" key="1">
    <source>
        <dbReference type="ARBA" id="ARBA00008791"/>
    </source>
</evidence>
<dbReference type="RefSeq" id="WP_141892610.1">
    <property type="nucleotide sequence ID" value="NZ_BAABLH010000001.1"/>
</dbReference>
<evidence type="ECO:0000259" key="2">
    <source>
        <dbReference type="Pfam" id="PF00582"/>
    </source>
</evidence>
<protein>
    <submittedName>
        <fullName evidence="3">Nucleotide-binding universal stress UspA family protein</fullName>
    </submittedName>
</protein>
<dbReference type="PANTHER" id="PTHR46268">
    <property type="entry name" value="STRESS RESPONSE PROTEIN NHAX"/>
    <property type="match status" value="1"/>
</dbReference>
<dbReference type="OrthoDB" id="4931198at2"/>
<proteinExistence type="inferred from homology"/>
<dbReference type="AlphaFoldDB" id="A0A543FJS1"/>
<dbReference type="InterPro" id="IPR006015">
    <property type="entry name" value="Universal_stress_UspA"/>
</dbReference>
<dbReference type="SUPFAM" id="SSF52402">
    <property type="entry name" value="Adenine nucleotide alpha hydrolases-like"/>
    <property type="match status" value="2"/>
</dbReference>
<dbReference type="Pfam" id="PF00582">
    <property type="entry name" value="Usp"/>
    <property type="match status" value="2"/>
</dbReference>
<dbReference type="EMBL" id="VFPE01000001">
    <property type="protein sequence ID" value="TQM34108.1"/>
    <property type="molecule type" value="Genomic_DNA"/>
</dbReference>
<evidence type="ECO:0000313" key="3">
    <source>
        <dbReference type="EMBL" id="TQM34108.1"/>
    </source>
</evidence>
<dbReference type="InterPro" id="IPR006016">
    <property type="entry name" value="UspA"/>
</dbReference>
<evidence type="ECO:0000313" key="4">
    <source>
        <dbReference type="Proteomes" id="UP000320235"/>
    </source>
</evidence>
<feature type="domain" description="UspA" evidence="2">
    <location>
        <begin position="144"/>
        <end position="279"/>
    </location>
</feature>
<accession>A0A543FJS1</accession>
<dbReference type="PRINTS" id="PR01438">
    <property type="entry name" value="UNVRSLSTRESS"/>
</dbReference>
<dbReference type="InterPro" id="IPR014729">
    <property type="entry name" value="Rossmann-like_a/b/a_fold"/>
</dbReference>
<reference evidence="3 4" key="1">
    <citation type="submission" date="2019-06" db="EMBL/GenBank/DDBJ databases">
        <title>Sequencing the genomes of 1000 actinobacteria strains.</title>
        <authorList>
            <person name="Klenk H.-P."/>
        </authorList>
    </citation>
    <scope>NUCLEOTIDE SEQUENCE [LARGE SCALE GENOMIC DNA]</scope>
    <source>
        <strain evidence="3 4">DSM 105492</strain>
    </source>
</reference>
<dbReference type="Gene3D" id="3.40.50.620">
    <property type="entry name" value="HUPs"/>
    <property type="match status" value="2"/>
</dbReference>
<dbReference type="Proteomes" id="UP000320235">
    <property type="component" value="Unassembled WGS sequence"/>
</dbReference>
<name>A0A543FJS1_9MICO</name>
<feature type="domain" description="UspA" evidence="2">
    <location>
        <begin position="4"/>
        <end position="134"/>
    </location>
</feature>
<sequence>MGEAIVVGVTDAAVSRRAVDWAAQRAAERRQPLELLAIVGGATGAVGEGAIVEAALAEAQARAEAEASRIAAGGLEVRTRVERGNPVSRLLDASEGAALLVIGSDYRGPGSKAARGAHGLRIAAGARCPVVVVPDFDIEGRSGVVVGVDGSPVGEKAVAFAAAEADRLREPLIAVSVWTPLEVPRNMGVYPVEYLENLAKLTEESLSISLAGLRSQYPDLEIVPRVERGYPSQILGELAADARLAVVGSHGRGALARFLLGSISQEVLARLATVTAVVR</sequence>
<comment type="caution">
    <text evidence="3">The sequence shown here is derived from an EMBL/GenBank/DDBJ whole genome shotgun (WGS) entry which is preliminary data.</text>
</comment>
<organism evidence="3 4">
    <name type="scientific">Microbacterium kyungheense</name>
    <dbReference type="NCBI Taxonomy" id="1263636"/>
    <lineage>
        <taxon>Bacteria</taxon>
        <taxon>Bacillati</taxon>
        <taxon>Actinomycetota</taxon>
        <taxon>Actinomycetes</taxon>
        <taxon>Micrococcales</taxon>
        <taxon>Microbacteriaceae</taxon>
        <taxon>Microbacterium</taxon>
    </lineage>
</organism>